<gene>
    <name evidence="2" type="ORF">EYC80_001843</name>
</gene>
<accession>A0A5N6K6B6</accession>
<evidence type="ECO:0000313" key="2">
    <source>
        <dbReference type="EMBL" id="KAB8298080.1"/>
    </source>
</evidence>
<evidence type="ECO:0000256" key="1">
    <source>
        <dbReference type="SAM" id="Phobius"/>
    </source>
</evidence>
<reference evidence="2 3" key="1">
    <citation type="submission" date="2019-06" db="EMBL/GenBank/DDBJ databases">
        <title>Genome Sequence of the Brown Rot Fungal Pathogen Monilinia laxa.</title>
        <authorList>
            <person name="De Miccolis Angelini R.M."/>
            <person name="Landi L."/>
            <person name="Abate D."/>
            <person name="Pollastro S."/>
            <person name="Romanazzi G."/>
            <person name="Faretra F."/>
        </authorList>
    </citation>
    <scope>NUCLEOTIDE SEQUENCE [LARGE SCALE GENOMIC DNA]</scope>
    <source>
        <strain evidence="2 3">Mlax316</strain>
    </source>
</reference>
<keyword evidence="1" id="KW-0472">Membrane</keyword>
<evidence type="ECO:0000313" key="3">
    <source>
        <dbReference type="Proteomes" id="UP000326757"/>
    </source>
</evidence>
<dbReference type="Proteomes" id="UP000326757">
    <property type="component" value="Unassembled WGS sequence"/>
</dbReference>
<protein>
    <submittedName>
        <fullName evidence="2">Uncharacterized protein</fullName>
    </submittedName>
</protein>
<keyword evidence="1" id="KW-0812">Transmembrane</keyword>
<feature type="transmembrane region" description="Helical" evidence="1">
    <location>
        <begin position="150"/>
        <end position="170"/>
    </location>
</feature>
<proteinExistence type="predicted"/>
<dbReference type="EMBL" id="VIGI01000007">
    <property type="protein sequence ID" value="KAB8298080.1"/>
    <property type="molecule type" value="Genomic_DNA"/>
</dbReference>
<comment type="caution">
    <text evidence="2">The sequence shown here is derived from an EMBL/GenBank/DDBJ whole genome shotgun (WGS) entry which is preliminary data.</text>
</comment>
<name>A0A5N6K6B6_MONLA</name>
<feature type="transmembrane region" description="Helical" evidence="1">
    <location>
        <begin position="104"/>
        <end position="129"/>
    </location>
</feature>
<dbReference type="AlphaFoldDB" id="A0A5N6K6B6"/>
<keyword evidence="1" id="KW-1133">Transmembrane helix</keyword>
<sequence length="183" mass="20976">MEDRSKTRFAQLKPFAVNKQEPLSMEHIKRVLDVSNAFDRDLKGGVILFGCSTSQFNDGFLEGHGWVFFLFKTLSHVIGVSDSNSLGKWKGRLRIQGGGIDNHWYWQCLILYSFIIFLWRIRWVVFGGMACAEYKVGWMDEQMIHMGSEAGIYGTLTASEILCATLFIYLPNPLLYSLVLNEY</sequence>
<keyword evidence="3" id="KW-1185">Reference proteome</keyword>
<organism evidence="2 3">
    <name type="scientific">Monilinia laxa</name>
    <name type="common">Brown rot fungus</name>
    <name type="synonym">Sclerotinia laxa</name>
    <dbReference type="NCBI Taxonomy" id="61186"/>
    <lineage>
        <taxon>Eukaryota</taxon>
        <taxon>Fungi</taxon>
        <taxon>Dikarya</taxon>
        <taxon>Ascomycota</taxon>
        <taxon>Pezizomycotina</taxon>
        <taxon>Leotiomycetes</taxon>
        <taxon>Helotiales</taxon>
        <taxon>Sclerotiniaceae</taxon>
        <taxon>Monilinia</taxon>
    </lineage>
</organism>